<protein>
    <submittedName>
        <fullName evidence="1">Uncharacterized protein</fullName>
    </submittedName>
</protein>
<name>A0A655Z7G2_VIBCL</name>
<sequence length="55" mass="6490">MLQSLNVLRFLVGQHLRYHLRDTELFGNRIGNRSVIASQHHGMNSKLIELSYRLR</sequence>
<dbReference type="EMBL" id="CWQJ01000024">
    <property type="protein sequence ID" value="CSC62906.1"/>
    <property type="molecule type" value="Genomic_DNA"/>
</dbReference>
<dbReference type="AlphaFoldDB" id="A0A655Z7G2"/>
<evidence type="ECO:0000313" key="1">
    <source>
        <dbReference type="EMBL" id="CSC62906.1"/>
    </source>
</evidence>
<gene>
    <name evidence="1" type="ORF">ERS013201_03116</name>
</gene>
<accession>A0A655Z7G2</accession>
<evidence type="ECO:0000313" key="2">
    <source>
        <dbReference type="Proteomes" id="UP000046067"/>
    </source>
</evidence>
<organism evidence="1 2">
    <name type="scientific">Vibrio cholerae</name>
    <dbReference type="NCBI Taxonomy" id="666"/>
    <lineage>
        <taxon>Bacteria</taxon>
        <taxon>Pseudomonadati</taxon>
        <taxon>Pseudomonadota</taxon>
        <taxon>Gammaproteobacteria</taxon>
        <taxon>Vibrionales</taxon>
        <taxon>Vibrionaceae</taxon>
        <taxon>Vibrio</taxon>
    </lineage>
</organism>
<dbReference type="Proteomes" id="UP000046067">
    <property type="component" value="Unassembled WGS sequence"/>
</dbReference>
<reference evidence="1 2" key="1">
    <citation type="submission" date="2015-07" db="EMBL/GenBank/DDBJ databases">
        <authorList>
            <consortium name="Pathogen Informatics"/>
        </authorList>
    </citation>
    <scope>NUCLEOTIDE SEQUENCE [LARGE SCALE GENOMIC DNA]</scope>
    <source>
        <strain evidence="1 2">A325</strain>
    </source>
</reference>
<proteinExistence type="predicted"/>